<name>A0ABR9VRW7_9SYNC</name>
<dbReference type="InterPro" id="IPR013078">
    <property type="entry name" value="His_Pase_superF_clade-1"/>
</dbReference>
<keyword evidence="2" id="KW-1185">Reference proteome</keyword>
<evidence type="ECO:0000313" key="2">
    <source>
        <dbReference type="Proteomes" id="UP000658720"/>
    </source>
</evidence>
<gene>
    <name evidence="1" type="ORF">IQ217_03800</name>
</gene>
<dbReference type="PANTHER" id="PTHR48100">
    <property type="entry name" value="BROAD-SPECIFICITY PHOSPHATASE YOR283W-RELATED"/>
    <property type="match status" value="1"/>
</dbReference>
<dbReference type="Gene3D" id="3.40.50.1240">
    <property type="entry name" value="Phosphoglycerate mutase-like"/>
    <property type="match status" value="1"/>
</dbReference>
<dbReference type="SMART" id="SM00855">
    <property type="entry name" value="PGAM"/>
    <property type="match status" value="1"/>
</dbReference>
<dbReference type="CDD" id="cd07067">
    <property type="entry name" value="HP_PGM_like"/>
    <property type="match status" value="1"/>
</dbReference>
<protein>
    <submittedName>
        <fullName evidence="1">Histidine phosphatase family protein</fullName>
    </submittedName>
</protein>
<dbReference type="InterPro" id="IPR029033">
    <property type="entry name" value="His_PPase_superfam"/>
</dbReference>
<sequence>MALKLYFLRHAQTAYSATGGYCGTPENDPGLTPEGVLMAKEFAEAYAQHPWQAVYVSPLQRARQTAKPLCDRLGIEMQIRPGLREVAYGEWEGLHPDEVYQRDHDLYMQWLTDPAWNSPPGGERGIDIARRSTRVLEEIEDRFEDGNVLLVSHKATIRILLCCLLGIDVGRYRDRFAMPVTGLSVVELSSRGPLFHCIAERSHLSPYLRSLPST</sequence>
<dbReference type="RefSeq" id="WP_190596181.1">
    <property type="nucleotide sequence ID" value="NZ_JADEVV010000007.1"/>
</dbReference>
<dbReference type="EMBL" id="JADEVV010000007">
    <property type="protein sequence ID" value="MBE9252996.1"/>
    <property type="molecule type" value="Genomic_DNA"/>
</dbReference>
<dbReference type="InterPro" id="IPR050275">
    <property type="entry name" value="PGM_Phosphatase"/>
</dbReference>
<comment type="caution">
    <text evidence="1">The sequence shown here is derived from an EMBL/GenBank/DDBJ whole genome shotgun (WGS) entry which is preliminary data.</text>
</comment>
<accession>A0ABR9VRW7</accession>
<evidence type="ECO:0000313" key="1">
    <source>
        <dbReference type="EMBL" id="MBE9252996.1"/>
    </source>
</evidence>
<proteinExistence type="predicted"/>
<dbReference type="PANTHER" id="PTHR48100:SF1">
    <property type="entry name" value="HISTIDINE PHOSPHATASE FAMILY PROTEIN-RELATED"/>
    <property type="match status" value="1"/>
</dbReference>
<reference evidence="1 2" key="1">
    <citation type="submission" date="2020-10" db="EMBL/GenBank/DDBJ databases">
        <authorList>
            <person name="Castelo-Branco R."/>
            <person name="Eusebio N."/>
            <person name="Adriana R."/>
            <person name="Vieira A."/>
            <person name="Brugerolle De Fraissinette N."/>
            <person name="Rezende De Castro R."/>
            <person name="Schneider M.P."/>
            <person name="Vasconcelos V."/>
            <person name="Leao P.N."/>
        </authorList>
    </citation>
    <scope>NUCLEOTIDE SEQUENCE [LARGE SCALE GENOMIC DNA]</scope>
    <source>
        <strain evidence="1 2">LEGE 00031</strain>
    </source>
</reference>
<organism evidence="1 2">
    <name type="scientific">Synechocystis salina LEGE 00031</name>
    <dbReference type="NCBI Taxonomy" id="1828736"/>
    <lineage>
        <taxon>Bacteria</taxon>
        <taxon>Bacillati</taxon>
        <taxon>Cyanobacteriota</taxon>
        <taxon>Cyanophyceae</taxon>
        <taxon>Synechococcales</taxon>
        <taxon>Merismopediaceae</taxon>
        <taxon>Synechocystis</taxon>
    </lineage>
</organism>
<dbReference type="Proteomes" id="UP000658720">
    <property type="component" value="Unassembled WGS sequence"/>
</dbReference>
<dbReference type="Pfam" id="PF00300">
    <property type="entry name" value="His_Phos_1"/>
    <property type="match status" value="1"/>
</dbReference>
<dbReference type="SUPFAM" id="SSF53254">
    <property type="entry name" value="Phosphoglycerate mutase-like"/>
    <property type="match status" value="1"/>
</dbReference>